<dbReference type="AlphaFoldDB" id="A0AAV7L3J3"/>
<keyword evidence="3" id="KW-1185">Reference proteome</keyword>
<dbReference type="Proteomes" id="UP001066276">
    <property type="component" value="Chromosome 12"/>
</dbReference>
<evidence type="ECO:0000313" key="3">
    <source>
        <dbReference type="Proteomes" id="UP001066276"/>
    </source>
</evidence>
<comment type="caution">
    <text evidence="2">The sequence shown here is derived from an EMBL/GenBank/DDBJ whole genome shotgun (WGS) entry which is preliminary data.</text>
</comment>
<gene>
    <name evidence="2" type="ORF">NDU88_005272</name>
</gene>
<evidence type="ECO:0000256" key="1">
    <source>
        <dbReference type="SAM" id="MobiDB-lite"/>
    </source>
</evidence>
<dbReference type="EMBL" id="JANPWB010000016">
    <property type="protein sequence ID" value="KAJ1085139.1"/>
    <property type="molecule type" value="Genomic_DNA"/>
</dbReference>
<sequence length="75" mass="8022">MCLESAAQGRGRSKAGTGPSSINNLPGSRRCGPPVTRSCEVKAQGLVRPPHQPGAKTKTSQRLRRRAQCGEAWHT</sequence>
<proteinExistence type="predicted"/>
<name>A0AAV7L3J3_PLEWA</name>
<evidence type="ECO:0000313" key="2">
    <source>
        <dbReference type="EMBL" id="KAJ1085139.1"/>
    </source>
</evidence>
<feature type="region of interest" description="Disordered" evidence="1">
    <location>
        <begin position="1"/>
        <end position="75"/>
    </location>
</feature>
<accession>A0AAV7L3J3</accession>
<organism evidence="2 3">
    <name type="scientific">Pleurodeles waltl</name>
    <name type="common">Iberian ribbed newt</name>
    <dbReference type="NCBI Taxonomy" id="8319"/>
    <lineage>
        <taxon>Eukaryota</taxon>
        <taxon>Metazoa</taxon>
        <taxon>Chordata</taxon>
        <taxon>Craniata</taxon>
        <taxon>Vertebrata</taxon>
        <taxon>Euteleostomi</taxon>
        <taxon>Amphibia</taxon>
        <taxon>Batrachia</taxon>
        <taxon>Caudata</taxon>
        <taxon>Salamandroidea</taxon>
        <taxon>Salamandridae</taxon>
        <taxon>Pleurodelinae</taxon>
        <taxon>Pleurodeles</taxon>
    </lineage>
</organism>
<protein>
    <submittedName>
        <fullName evidence="2">Uncharacterized protein</fullName>
    </submittedName>
</protein>
<reference evidence="2" key="1">
    <citation type="journal article" date="2022" name="bioRxiv">
        <title>Sequencing and chromosome-scale assembly of the giantPleurodeles waltlgenome.</title>
        <authorList>
            <person name="Brown T."/>
            <person name="Elewa A."/>
            <person name="Iarovenko S."/>
            <person name="Subramanian E."/>
            <person name="Araus A.J."/>
            <person name="Petzold A."/>
            <person name="Susuki M."/>
            <person name="Suzuki K.-i.T."/>
            <person name="Hayashi T."/>
            <person name="Toyoda A."/>
            <person name="Oliveira C."/>
            <person name="Osipova E."/>
            <person name="Leigh N.D."/>
            <person name="Simon A."/>
            <person name="Yun M.H."/>
        </authorList>
    </citation>
    <scope>NUCLEOTIDE SEQUENCE</scope>
    <source>
        <strain evidence="2">20211129_DDA</strain>
        <tissue evidence="2">Liver</tissue>
    </source>
</reference>